<sequence>MAGVNSRKLFEKVPGAYDMGPIYEVICVIIALICVTLM</sequence>
<dbReference type="EMBL" id="AWWV01010010">
    <property type="protein sequence ID" value="OMO82475.1"/>
    <property type="molecule type" value="Genomic_DNA"/>
</dbReference>
<gene>
    <name evidence="2" type="ORF">CCACVL1_11942</name>
</gene>
<proteinExistence type="predicted"/>
<evidence type="ECO:0000313" key="2">
    <source>
        <dbReference type="EMBL" id="OMO82475.1"/>
    </source>
</evidence>
<keyword evidence="1" id="KW-0472">Membrane</keyword>
<evidence type="ECO:0000313" key="3">
    <source>
        <dbReference type="Proteomes" id="UP000188268"/>
    </source>
</evidence>
<keyword evidence="1" id="KW-0812">Transmembrane</keyword>
<feature type="transmembrane region" description="Helical" evidence="1">
    <location>
        <begin position="20"/>
        <end position="37"/>
    </location>
</feature>
<feature type="non-terminal residue" evidence="2">
    <location>
        <position position="38"/>
    </location>
</feature>
<organism evidence="2 3">
    <name type="scientific">Corchorus capsularis</name>
    <name type="common">Jute</name>
    <dbReference type="NCBI Taxonomy" id="210143"/>
    <lineage>
        <taxon>Eukaryota</taxon>
        <taxon>Viridiplantae</taxon>
        <taxon>Streptophyta</taxon>
        <taxon>Embryophyta</taxon>
        <taxon>Tracheophyta</taxon>
        <taxon>Spermatophyta</taxon>
        <taxon>Magnoliopsida</taxon>
        <taxon>eudicotyledons</taxon>
        <taxon>Gunneridae</taxon>
        <taxon>Pentapetalae</taxon>
        <taxon>rosids</taxon>
        <taxon>malvids</taxon>
        <taxon>Malvales</taxon>
        <taxon>Malvaceae</taxon>
        <taxon>Grewioideae</taxon>
        <taxon>Apeibeae</taxon>
        <taxon>Corchorus</taxon>
    </lineage>
</organism>
<keyword evidence="1" id="KW-1133">Transmembrane helix</keyword>
<comment type="caution">
    <text evidence="2">The sequence shown here is derived from an EMBL/GenBank/DDBJ whole genome shotgun (WGS) entry which is preliminary data.</text>
</comment>
<dbReference type="Gramene" id="OMO82475">
    <property type="protein sequence ID" value="OMO82475"/>
    <property type="gene ID" value="CCACVL1_11942"/>
</dbReference>
<keyword evidence="3" id="KW-1185">Reference proteome</keyword>
<accession>A0A1R3IIS2</accession>
<protein>
    <submittedName>
        <fullName evidence="2">Uncharacterized protein</fullName>
    </submittedName>
</protein>
<evidence type="ECO:0000256" key="1">
    <source>
        <dbReference type="SAM" id="Phobius"/>
    </source>
</evidence>
<reference evidence="2 3" key="1">
    <citation type="submission" date="2013-09" db="EMBL/GenBank/DDBJ databases">
        <title>Corchorus capsularis genome sequencing.</title>
        <authorList>
            <person name="Alam M."/>
            <person name="Haque M.S."/>
            <person name="Islam M.S."/>
            <person name="Emdad E.M."/>
            <person name="Islam M.M."/>
            <person name="Ahmed B."/>
            <person name="Halim A."/>
            <person name="Hossen Q.M.M."/>
            <person name="Hossain M.Z."/>
            <person name="Ahmed R."/>
            <person name="Khan M.M."/>
            <person name="Islam R."/>
            <person name="Rashid M.M."/>
            <person name="Khan S.A."/>
            <person name="Rahman M.S."/>
            <person name="Alam M."/>
        </authorList>
    </citation>
    <scope>NUCLEOTIDE SEQUENCE [LARGE SCALE GENOMIC DNA]</scope>
    <source>
        <strain evidence="3">cv. CVL-1</strain>
        <tissue evidence="2">Whole seedling</tissue>
    </source>
</reference>
<dbReference type="AlphaFoldDB" id="A0A1R3IIS2"/>
<name>A0A1R3IIS2_COCAP</name>
<dbReference type="Proteomes" id="UP000188268">
    <property type="component" value="Unassembled WGS sequence"/>
</dbReference>